<evidence type="ECO:0000313" key="7">
    <source>
        <dbReference type="EMBL" id="MEL1262881.1"/>
    </source>
</evidence>
<accession>A0ABU9IW66</accession>
<gene>
    <name evidence="7" type="ORF">AAD027_00645</name>
</gene>
<evidence type="ECO:0000256" key="1">
    <source>
        <dbReference type="ARBA" id="ARBA00022670"/>
    </source>
</evidence>
<reference evidence="7 8" key="1">
    <citation type="submission" date="2024-04" db="EMBL/GenBank/DDBJ databases">
        <title>Draft genome sequence of Pseudoxanthomonas putridarboris WD12.</title>
        <authorList>
            <person name="Oh J."/>
        </authorList>
    </citation>
    <scope>NUCLEOTIDE SEQUENCE [LARGE SCALE GENOMIC DNA]</scope>
    <source>
        <strain evidence="7 8">WD12</strain>
    </source>
</reference>
<dbReference type="SUPFAM" id="SSF102712">
    <property type="entry name" value="JAB1/MPN domain"/>
    <property type="match status" value="1"/>
</dbReference>
<evidence type="ECO:0000256" key="2">
    <source>
        <dbReference type="ARBA" id="ARBA00022723"/>
    </source>
</evidence>
<dbReference type="Proteomes" id="UP001459204">
    <property type="component" value="Unassembled WGS sequence"/>
</dbReference>
<keyword evidence="5" id="KW-0482">Metalloprotease</keyword>
<keyword evidence="8" id="KW-1185">Reference proteome</keyword>
<keyword evidence="4" id="KW-0862">Zinc</keyword>
<dbReference type="Pfam" id="PF14464">
    <property type="entry name" value="Prok-JAB"/>
    <property type="match status" value="1"/>
</dbReference>
<evidence type="ECO:0000256" key="4">
    <source>
        <dbReference type="ARBA" id="ARBA00022833"/>
    </source>
</evidence>
<evidence type="ECO:0000313" key="8">
    <source>
        <dbReference type="Proteomes" id="UP001459204"/>
    </source>
</evidence>
<organism evidence="7 8">
    <name type="scientific">Pseudoxanthomonas putridarboris</name>
    <dbReference type="NCBI Taxonomy" id="752605"/>
    <lineage>
        <taxon>Bacteria</taxon>
        <taxon>Pseudomonadati</taxon>
        <taxon>Pseudomonadota</taxon>
        <taxon>Gammaproteobacteria</taxon>
        <taxon>Lysobacterales</taxon>
        <taxon>Lysobacteraceae</taxon>
        <taxon>Pseudoxanthomonas</taxon>
    </lineage>
</organism>
<sequence>MLTLILPPEQHELLLAALRKAGRREVGGILMGEHVGPNLFIVREMTVHRRGAFASFVRRIEDAIGRLRAFFQQTGHDYTRFNYLGEWHSHPSFAPYPSRTDDLSMLQIVQDETVGANFAVLLIAKLGLEGELVSTVHTYLPDGTRMLSTVRAGRYVGRTPLNCGR</sequence>
<protein>
    <submittedName>
        <fullName evidence="7">Mov34/MPN/PAD-1 family protein</fullName>
    </submittedName>
</protein>
<comment type="caution">
    <text evidence="7">The sequence shown here is derived from an EMBL/GenBank/DDBJ whole genome shotgun (WGS) entry which is preliminary data.</text>
</comment>
<keyword evidence="1" id="KW-0645">Protease</keyword>
<dbReference type="Gene3D" id="3.40.140.10">
    <property type="entry name" value="Cytidine Deaminase, domain 2"/>
    <property type="match status" value="1"/>
</dbReference>
<evidence type="ECO:0000259" key="6">
    <source>
        <dbReference type="Pfam" id="PF14464"/>
    </source>
</evidence>
<feature type="domain" description="JAB" evidence="6">
    <location>
        <begin position="12"/>
        <end position="120"/>
    </location>
</feature>
<proteinExistence type="predicted"/>
<name>A0ABU9IW66_9GAMM</name>
<keyword evidence="2" id="KW-0479">Metal-binding</keyword>
<evidence type="ECO:0000256" key="3">
    <source>
        <dbReference type="ARBA" id="ARBA00022801"/>
    </source>
</evidence>
<dbReference type="InterPro" id="IPR028090">
    <property type="entry name" value="JAB_dom_prok"/>
</dbReference>
<dbReference type="EMBL" id="JBBWWT010000001">
    <property type="protein sequence ID" value="MEL1262881.1"/>
    <property type="molecule type" value="Genomic_DNA"/>
</dbReference>
<dbReference type="RefSeq" id="WP_341724081.1">
    <property type="nucleotide sequence ID" value="NZ_JBBWWT010000001.1"/>
</dbReference>
<evidence type="ECO:0000256" key="5">
    <source>
        <dbReference type="ARBA" id="ARBA00023049"/>
    </source>
</evidence>
<keyword evidence="3" id="KW-0378">Hydrolase</keyword>